<gene>
    <name evidence="2" type="ORF">JL102_05300</name>
</gene>
<keyword evidence="3" id="KW-1185">Reference proteome</keyword>
<evidence type="ECO:0000313" key="3">
    <source>
        <dbReference type="Proteomes" id="UP000659388"/>
    </source>
</evidence>
<dbReference type="Proteomes" id="UP000659388">
    <property type="component" value="Unassembled WGS sequence"/>
</dbReference>
<feature type="domain" description="IraD/Gp25-like" evidence="1">
    <location>
        <begin position="27"/>
        <end position="117"/>
    </location>
</feature>
<evidence type="ECO:0000313" key="2">
    <source>
        <dbReference type="EMBL" id="MBL3655537.1"/>
    </source>
</evidence>
<dbReference type="Pfam" id="PF04965">
    <property type="entry name" value="GPW_gp25"/>
    <property type="match status" value="1"/>
</dbReference>
<proteinExistence type="predicted"/>
<sequence length="135" mass="15244">MENDFLGRGWSFPPAFHAGGGELELVSGEQDIQQSLKILLSTSLNERVMAPDFGCELTNYLFEEIDQSLINEIRNAVSDAILTHEPRVQVEEVNITEVKRENGLLHISITYLVPATNNRHNLVYPFYLNEASINI</sequence>
<dbReference type="SUPFAM" id="SSF160719">
    <property type="entry name" value="gpW/gp25-like"/>
    <property type="match status" value="1"/>
</dbReference>
<name>A0A937F5V7_9BACT</name>
<dbReference type="Gene3D" id="3.10.450.40">
    <property type="match status" value="1"/>
</dbReference>
<reference evidence="2" key="1">
    <citation type="submission" date="2021-01" db="EMBL/GenBank/DDBJ databases">
        <title>Fulvivirga kasyanovii gen. nov., sp nov., a novel member of the phylum Bacteroidetes isolated from seawater in a mussel farm.</title>
        <authorList>
            <person name="Zhao L.-H."/>
            <person name="Wang Z.-J."/>
        </authorList>
    </citation>
    <scope>NUCLEOTIDE SEQUENCE</scope>
    <source>
        <strain evidence="2">2943</strain>
    </source>
</reference>
<dbReference type="InterPro" id="IPR007048">
    <property type="entry name" value="IraD/Gp25-like"/>
</dbReference>
<accession>A0A937F5V7</accession>
<protein>
    <submittedName>
        <fullName evidence="2">GPW/gp25 family protein</fullName>
    </submittedName>
</protein>
<organism evidence="2 3">
    <name type="scientific">Fulvivirga sediminis</name>
    <dbReference type="NCBI Taxonomy" id="2803949"/>
    <lineage>
        <taxon>Bacteria</taxon>
        <taxon>Pseudomonadati</taxon>
        <taxon>Bacteroidota</taxon>
        <taxon>Cytophagia</taxon>
        <taxon>Cytophagales</taxon>
        <taxon>Fulvivirgaceae</taxon>
        <taxon>Fulvivirga</taxon>
    </lineage>
</organism>
<dbReference type="EMBL" id="JAESIY010000002">
    <property type="protein sequence ID" value="MBL3655537.1"/>
    <property type="molecule type" value="Genomic_DNA"/>
</dbReference>
<dbReference type="RefSeq" id="WP_202243203.1">
    <property type="nucleotide sequence ID" value="NZ_JAESIY010000002.1"/>
</dbReference>
<evidence type="ECO:0000259" key="1">
    <source>
        <dbReference type="Pfam" id="PF04965"/>
    </source>
</evidence>
<comment type="caution">
    <text evidence="2">The sequence shown here is derived from an EMBL/GenBank/DDBJ whole genome shotgun (WGS) entry which is preliminary data.</text>
</comment>
<dbReference type="AlphaFoldDB" id="A0A937F5V7"/>